<dbReference type="InterPro" id="IPR036322">
    <property type="entry name" value="WD40_repeat_dom_sf"/>
</dbReference>
<dbReference type="InterPro" id="IPR001680">
    <property type="entry name" value="WD40_rpt"/>
</dbReference>
<comment type="similarity">
    <text evidence="1 4">Belongs to the peptidase S9A family.</text>
</comment>
<dbReference type="InterPro" id="IPR000048">
    <property type="entry name" value="IQ_motif_EF-hand-BS"/>
</dbReference>
<feature type="compositionally biased region" description="Low complexity" evidence="5">
    <location>
        <begin position="22"/>
        <end position="50"/>
    </location>
</feature>
<proteinExistence type="inferred from homology"/>
<feature type="repeat" description="WD" evidence="3">
    <location>
        <begin position="323"/>
        <end position="352"/>
    </location>
</feature>
<keyword evidence="2" id="KW-0112">Calmodulin-binding</keyword>
<dbReference type="GO" id="GO:0004252">
    <property type="term" value="F:serine-type endopeptidase activity"/>
    <property type="evidence" value="ECO:0007669"/>
    <property type="project" value="UniProtKB-UniRule"/>
</dbReference>
<dbReference type="InterPro" id="IPR029058">
    <property type="entry name" value="AB_hydrolase_fold"/>
</dbReference>
<dbReference type="InterPro" id="IPR045182">
    <property type="entry name" value="JINGUBANG-like"/>
</dbReference>
<evidence type="ECO:0000256" key="1">
    <source>
        <dbReference type="ARBA" id="ARBA00005228"/>
    </source>
</evidence>
<evidence type="ECO:0000256" key="5">
    <source>
        <dbReference type="SAM" id="MobiDB-lite"/>
    </source>
</evidence>
<dbReference type="SMART" id="SM00320">
    <property type="entry name" value="WD40"/>
    <property type="match status" value="7"/>
</dbReference>
<keyword evidence="4" id="KW-0645">Protease</keyword>
<dbReference type="InterPro" id="IPR029063">
    <property type="entry name" value="SAM-dependent_MTases_sf"/>
</dbReference>
<dbReference type="InterPro" id="IPR002470">
    <property type="entry name" value="Peptidase_S9A"/>
</dbReference>
<feature type="compositionally biased region" description="Basic and acidic residues" evidence="5">
    <location>
        <begin position="89"/>
        <end position="99"/>
    </location>
</feature>
<dbReference type="PROSITE" id="PS50096">
    <property type="entry name" value="IQ"/>
    <property type="match status" value="2"/>
</dbReference>
<dbReference type="Gene3D" id="2.130.10.10">
    <property type="entry name" value="YVTN repeat-like/Quinoprotein amine dehydrogenase"/>
    <property type="match status" value="3"/>
</dbReference>
<reference evidence="7 8" key="1">
    <citation type="journal article" date="2018" name="Proc. Natl. Acad. Sci. U.S.A.">
        <title>Draft genome sequence of Camellia sinensis var. sinensis provides insights into the evolution of the tea genome and tea quality.</title>
        <authorList>
            <person name="Wei C."/>
            <person name="Yang H."/>
            <person name="Wang S."/>
            <person name="Zhao J."/>
            <person name="Liu C."/>
            <person name="Gao L."/>
            <person name="Xia E."/>
            <person name="Lu Y."/>
            <person name="Tai Y."/>
            <person name="She G."/>
            <person name="Sun J."/>
            <person name="Cao H."/>
            <person name="Tong W."/>
            <person name="Gao Q."/>
            <person name="Li Y."/>
            <person name="Deng W."/>
            <person name="Jiang X."/>
            <person name="Wang W."/>
            <person name="Chen Q."/>
            <person name="Zhang S."/>
            <person name="Li H."/>
            <person name="Wu J."/>
            <person name="Wang P."/>
            <person name="Li P."/>
            <person name="Shi C."/>
            <person name="Zheng F."/>
            <person name="Jian J."/>
            <person name="Huang B."/>
            <person name="Shan D."/>
            <person name="Shi M."/>
            <person name="Fang C."/>
            <person name="Yue Y."/>
            <person name="Li F."/>
            <person name="Li D."/>
            <person name="Wei S."/>
            <person name="Han B."/>
            <person name="Jiang C."/>
            <person name="Yin Y."/>
            <person name="Xia T."/>
            <person name="Zhang Z."/>
            <person name="Bennetzen J.L."/>
            <person name="Zhao S."/>
            <person name="Wan X."/>
        </authorList>
    </citation>
    <scope>NUCLEOTIDE SEQUENCE [LARGE SCALE GENOMIC DNA]</scope>
    <source>
        <strain evidence="8">cv. Shuchazao</strain>
        <tissue evidence="7">Leaf</tissue>
    </source>
</reference>
<comment type="caution">
    <text evidence="7">The sequence shown here is derived from an EMBL/GenBank/DDBJ whole genome shotgun (WGS) entry which is preliminary data.</text>
</comment>
<feature type="repeat" description="WD" evidence="3">
    <location>
        <begin position="271"/>
        <end position="303"/>
    </location>
</feature>
<dbReference type="EMBL" id="SDRB02011012">
    <property type="protein sequence ID" value="THG03230.1"/>
    <property type="molecule type" value="Genomic_DNA"/>
</dbReference>
<dbReference type="Pfam" id="PF00326">
    <property type="entry name" value="Peptidase_S9"/>
    <property type="match status" value="1"/>
</dbReference>
<gene>
    <name evidence="7" type="ORF">TEA_024898</name>
</gene>
<dbReference type="InterPro" id="IPR015943">
    <property type="entry name" value="WD40/YVTN_repeat-like_dom_sf"/>
</dbReference>
<dbReference type="Proteomes" id="UP000306102">
    <property type="component" value="Unassembled WGS sequence"/>
</dbReference>
<evidence type="ECO:0000313" key="8">
    <source>
        <dbReference type="Proteomes" id="UP000306102"/>
    </source>
</evidence>
<dbReference type="GO" id="GO:0005516">
    <property type="term" value="F:calmodulin binding"/>
    <property type="evidence" value="ECO:0007669"/>
    <property type="project" value="UniProtKB-KW"/>
</dbReference>
<dbReference type="STRING" id="542762.A0A4S4DK17"/>
<dbReference type="Pfam" id="PF00400">
    <property type="entry name" value="WD40"/>
    <property type="match status" value="4"/>
</dbReference>
<dbReference type="SUPFAM" id="SSF53474">
    <property type="entry name" value="alpha/beta-Hydrolases"/>
    <property type="match status" value="1"/>
</dbReference>
<dbReference type="Gene3D" id="3.40.50.150">
    <property type="entry name" value="Vaccinia Virus protein VP39"/>
    <property type="match status" value="1"/>
</dbReference>
<dbReference type="PROSITE" id="PS50294">
    <property type="entry name" value="WD_REPEATS_REGION"/>
    <property type="match status" value="3"/>
</dbReference>
<dbReference type="SUPFAM" id="SSF50978">
    <property type="entry name" value="WD40 repeat-like"/>
    <property type="match status" value="1"/>
</dbReference>
<feature type="repeat" description="WD" evidence="3">
    <location>
        <begin position="226"/>
        <end position="266"/>
    </location>
</feature>
<dbReference type="Gene3D" id="3.40.50.1820">
    <property type="entry name" value="alpha/beta hydrolase"/>
    <property type="match status" value="1"/>
</dbReference>
<dbReference type="Gene3D" id="1.20.5.190">
    <property type="match status" value="1"/>
</dbReference>
<dbReference type="EC" id="3.4.21.-" evidence="4"/>
<dbReference type="PROSITE" id="PS50082">
    <property type="entry name" value="WD_REPEATS_2"/>
    <property type="match status" value="4"/>
</dbReference>
<protein>
    <recommendedName>
        <fullName evidence="4">Prolyl endopeptidase</fullName>
        <ecNumber evidence="4">3.4.21.-</ecNumber>
    </recommendedName>
</protein>
<dbReference type="SMART" id="SM00015">
    <property type="entry name" value="IQ"/>
    <property type="match status" value="2"/>
</dbReference>
<keyword evidence="3" id="KW-0853">WD repeat</keyword>
<evidence type="ECO:0000313" key="7">
    <source>
        <dbReference type="EMBL" id="THG03230.1"/>
    </source>
</evidence>
<sequence length="889" mass="98491">MRLLPCPLPCQSYEDSDSHQFHSSNNLHSPHSSLSSQPSLPSIPSLTSLSSSSTTTHHHCITTLNHHSSSVFSLTLAGKHLYSGSSTSEIHKSSRDPSTLDHSSTTTTVVASGDSAVKSIAILGDKLFSAHQDHKIRVWKIDNNDNQKPYKIIATLPTLNDRAAKLFWAKNYVEVRRHKKSTWVHHVDTVSGLALSQNGSQIFSVSWDRTFKVWSTSHFKCLESVQNAHDDAINAIVLSTDGFVYTGSADKKIKVWKKKEGEKRHSLIDTLEKHRSAVNALAISTDGSVLYSGACDRSIIVWEKNGGGSDGGGCGNMVVVGALRGHTKAILCLAVVSNLICSGSADKTVRIWRKGIERSYSCLAVLEGPRGPVKCLAAAVDSCNGESNSSSGTSYKVYSGSLDCDIKSLCGKLFSFIRLSSNNGESIYLGFRVRCGSNGGLLIGACINQRPNLFGCALAHVGVMDMLRFHKFTIGHRWTCDFGCSEEEEFHWLIRCSPLHNVSRPWEQSSDQFSQYPATMLLTADHDDRVVPLHSLKLLAVIKNQSDLIDKRRVFYSDIRDDNPLNSIVLTWLKKRILLSSDLYYDMAYSLPHFLFTTLDTATANPENLKMDSDASSISEASSNSALGDTDAAKSSQVSRCQEYRMTLLDLYSGCGAMSTGLCLGASVSGLKLVTRWAVDINSNACESLKLNHPETEVRNEAAEDFLSLLKEWEKLCKEFQLLGSHQSEDSNSEQNSLDSDDDVDDGSKVPSGEFEVGKLLAICYGDPNSVNKHGLYFKIQAQLTFDIQFIIGQLARELYENIRREASCLRIYRDFRMHLARKAYKELCSSAISIQAGMRGMVARDEHRFRRQIAFYGKLSLLYSLRLLDYMNCAFGCISRNSNDFFLH</sequence>
<keyword evidence="4" id="KW-0720">Serine protease</keyword>
<dbReference type="AlphaFoldDB" id="A0A4S4DK17"/>
<keyword evidence="4" id="KW-0378">Hydrolase</keyword>
<organism evidence="7 8">
    <name type="scientific">Camellia sinensis var. sinensis</name>
    <name type="common">China tea</name>
    <dbReference type="NCBI Taxonomy" id="542762"/>
    <lineage>
        <taxon>Eukaryota</taxon>
        <taxon>Viridiplantae</taxon>
        <taxon>Streptophyta</taxon>
        <taxon>Embryophyta</taxon>
        <taxon>Tracheophyta</taxon>
        <taxon>Spermatophyta</taxon>
        <taxon>Magnoliopsida</taxon>
        <taxon>eudicotyledons</taxon>
        <taxon>Gunneridae</taxon>
        <taxon>Pentapetalae</taxon>
        <taxon>asterids</taxon>
        <taxon>Ericales</taxon>
        <taxon>Theaceae</taxon>
        <taxon>Camellia</taxon>
    </lineage>
</organism>
<feature type="domain" description="Peptidase S9 prolyl oligopeptidase catalytic" evidence="6">
    <location>
        <begin position="436"/>
        <end position="547"/>
    </location>
</feature>
<dbReference type="InterPro" id="IPR001375">
    <property type="entry name" value="Peptidase_S9_cat"/>
</dbReference>
<dbReference type="GO" id="GO:0006508">
    <property type="term" value="P:proteolysis"/>
    <property type="evidence" value="ECO:0007669"/>
    <property type="project" value="UniProtKB-KW"/>
</dbReference>
<feature type="region of interest" description="Disordered" evidence="5">
    <location>
        <begin position="86"/>
        <end position="106"/>
    </location>
</feature>
<feature type="region of interest" description="Disordered" evidence="5">
    <location>
        <begin position="727"/>
        <end position="749"/>
    </location>
</feature>
<feature type="repeat" description="WD" evidence="3">
    <location>
        <begin position="183"/>
        <end position="224"/>
    </location>
</feature>
<dbReference type="Pfam" id="PF00612">
    <property type="entry name" value="IQ"/>
    <property type="match status" value="1"/>
</dbReference>
<evidence type="ECO:0000256" key="4">
    <source>
        <dbReference type="RuleBase" id="RU368024"/>
    </source>
</evidence>
<dbReference type="SUPFAM" id="SSF53335">
    <property type="entry name" value="S-adenosyl-L-methionine-dependent methyltransferases"/>
    <property type="match status" value="1"/>
</dbReference>
<keyword evidence="8" id="KW-1185">Reference proteome</keyword>
<accession>A0A4S4DK17</accession>
<dbReference type="PANTHER" id="PTHR22844">
    <property type="entry name" value="F-BOX AND WD40 DOMAIN PROTEIN"/>
    <property type="match status" value="1"/>
</dbReference>
<feature type="region of interest" description="Disordered" evidence="5">
    <location>
        <begin position="15"/>
        <end position="50"/>
    </location>
</feature>
<dbReference type="PANTHER" id="PTHR22844:SF387">
    <property type="entry name" value="F3I6.5 PROTEIN"/>
    <property type="match status" value="1"/>
</dbReference>
<evidence type="ECO:0000256" key="2">
    <source>
        <dbReference type="ARBA" id="ARBA00022860"/>
    </source>
</evidence>
<dbReference type="PRINTS" id="PR00862">
    <property type="entry name" value="PROLIGOPTASE"/>
</dbReference>
<evidence type="ECO:0000259" key="6">
    <source>
        <dbReference type="Pfam" id="PF00326"/>
    </source>
</evidence>
<evidence type="ECO:0000256" key="3">
    <source>
        <dbReference type="PROSITE-ProRule" id="PRU00221"/>
    </source>
</evidence>
<name>A0A4S4DK17_CAMSN</name>